<dbReference type="Proteomes" id="UP001223712">
    <property type="component" value="Unassembled WGS sequence"/>
</dbReference>
<protein>
    <submittedName>
        <fullName evidence="3">Pilus assembly protein</fullName>
    </submittedName>
</protein>
<keyword evidence="1" id="KW-1133">Transmembrane helix</keyword>
<evidence type="ECO:0000259" key="2">
    <source>
        <dbReference type="Pfam" id="PF07811"/>
    </source>
</evidence>
<feature type="transmembrane region" description="Helical" evidence="1">
    <location>
        <begin position="12"/>
        <end position="38"/>
    </location>
</feature>
<organism evidence="3 4">
    <name type="scientific">Vibrio artabrorum</name>
    <dbReference type="NCBI Taxonomy" id="446374"/>
    <lineage>
        <taxon>Bacteria</taxon>
        <taxon>Pseudomonadati</taxon>
        <taxon>Pseudomonadota</taxon>
        <taxon>Gammaproteobacteria</taxon>
        <taxon>Vibrionales</taxon>
        <taxon>Vibrionaceae</taxon>
        <taxon>Vibrio</taxon>
    </lineage>
</organism>
<feature type="domain" description="TadE-like" evidence="2">
    <location>
        <begin position="10"/>
        <end position="52"/>
    </location>
</feature>
<gene>
    <name evidence="3" type="ORF">QWY96_09955</name>
</gene>
<sequence length="163" mass="17686">MKRFKTGMKGIAIIEFTIVSGFIFLLVFLILALGAYVFSLQIVSEATRKAARLATVCYVEDRDNIAGMVVSELPLIGFTDANLEVAYLDINGSEITSGYDTDPGFSNIKFVRARATGYGIQLINNLSFLGADGYLAAPSFETILPAESLGVVRADTETRNRCP</sequence>
<comment type="caution">
    <text evidence="3">The sequence shown here is derived from an EMBL/GenBank/DDBJ whole genome shotgun (WGS) entry which is preliminary data.</text>
</comment>
<dbReference type="EMBL" id="JAUFQY010000001">
    <property type="protein sequence ID" value="MDN3701130.1"/>
    <property type="molecule type" value="Genomic_DNA"/>
</dbReference>
<evidence type="ECO:0000313" key="3">
    <source>
        <dbReference type="EMBL" id="MDN3701130.1"/>
    </source>
</evidence>
<name>A0ABT8CIJ1_9VIBR</name>
<reference evidence="4" key="1">
    <citation type="journal article" date="2019" name="Int. J. Syst. Evol. Microbiol.">
        <title>The Global Catalogue of Microorganisms (GCM) 10K type strain sequencing project: providing services to taxonomists for standard genome sequencing and annotation.</title>
        <authorList>
            <consortium name="The Broad Institute Genomics Platform"/>
            <consortium name="The Broad Institute Genome Sequencing Center for Infectious Disease"/>
            <person name="Wu L."/>
            <person name="Ma J."/>
        </authorList>
    </citation>
    <scope>NUCLEOTIDE SEQUENCE [LARGE SCALE GENOMIC DNA]</scope>
    <source>
        <strain evidence="4">CECT 7226</strain>
    </source>
</reference>
<dbReference type="Pfam" id="PF07811">
    <property type="entry name" value="TadE"/>
    <property type="match status" value="1"/>
</dbReference>
<dbReference type="RefSeq" id="WP_261837969.1">
    <property type="nucleotide sequence ID" value="NZ_AP025458.1"/>
</dbReference>
<keyword evidence="1" id="KW-0812">Transmembrane</keyword>
<keyword evidence="1" id="KW-0472">Membrane</keyword>
<dbReference type="InterPro" id="IPR012495">
    <property type="entry name" value="TadE-like_dom"/>
</dbReference>
<keyword evidence="4" id="KW-1185">Reference proteome</keyword>
<evidence type="ECO:0000313" key="4">
    <source>
        <dbReference type="Proteomes" id="UP001223712"/>
    </source>
</evidence>
<proteinExistence type="predicted"/>
<accession>A0ABT8CIJ1</accession>
<evidence type="ECO:0000256" key="1">
    <source>
        <dbReference type="SAM" id="Phobius"/>
    </source>
</evidence>